<dbReference type="Pfam" id="PF00545">
    <property type="entry name" value="Ribonuclease"/>
    <property type="match status" value="1"/>
</dbReference>
<accession>A0A370TSG5</accession>
<feature type="chain" id="PRO_5016744621" description="ribonuclease T1" evidence="9">
    <location>
        <begin position="25"/>
        <end position="204"/>
    </location>
</feature>
<evidence type="ECO:0000313" key="10">
    <source>
        <dbReference type="EMBL" id="RDL38479.1"/>
    </source>
</evidence>
<evidence type="ECO:0000256" key="5">
    <source>
        <dbReference type="ARBA" id="ARBA00022801"/>
    </source>
</evidence>
<dbReference type="GeneID" id="43595668"/>
<evidence type="ECO:0000256" key="6">
    <source>
        <dbReference type="ARBA" id="ARBA00023157"/>
    </source>
</evidence>
<evidence type="ECO:0000256" key="1">
    <source>
        <dbReference type="ARBA" id="ARBA00009006"/>
    </source>
</evidence>
<keyword evidence="3" id="KW-0540">Nuclease</keyword>
<dbReference type="Gene3D" id="3.10.450.30">
    <property type="entry name" value="Microbial ribonucleases"/>
    <property type="match status" value="1"/>
</dbReference>
<sequence length="204" mass="22563">MFSPRAVVTILLLVSTNLTGFASAYPTDDISSREVGYVEPITIPLDIEAQLQTRKPETEGFGLPEDQMLQTRALSIRIAPGKPSASANCPATYNGPGRNYQARVYTVNQITAAMTAGAQLLANNKQTGAQKYPHDFMNLERLRFACGKSKQEFPIQPDNRVYNGGSVNDVPDRVIFEYKKTKTDLLITYCGVIRHGPRTDFLNC</sequence>
<evidence type="ECO:0000256" key="2">
    <source>
        <dbReference type="ARBA" id="ARBA00012549"/>
    </source>
</evidence>
<protein>
    <recommendedName>
        <fullName evidence="2">ribonuclease T1</fullName>
        <ecNumber evidence="2">4.6.1.24</ecNumber>
    </recommendedName>
</protein>
<comment type="catalytic activity">
    <reaction evidence="8">
        <text>[RNA] containing guanosine + H2O = an [RNA fragment]-3'-guanosine-3'-phosphate + a 5'-hydroxy-ribonucleotide-3'-[RNA fragment].</text>
        <dbReference type="EC" id="4.6.1.24"/>
    </reaction>
</comment>
<keyword evidence="5" id="KW-0378">Hydrolase</keyword>
<dbReference type="InterPro" id="IPR000026">
    <property type="entry name" value="N1-like"/>
</dbReference>
<evidence type="ECO:0000256" key="4">
    <source>
        <dbReference type="ARBA" id="ARBA00022759"/>
    </source>
</evidence>
<reference evidence="10 11" key="1">
    <citation type="journal article" date="2018" name="IMA Fungus">
        <title>IMA Genome-F 9: Draft genome sequence of Annulohypoxylon stygium, Aspergillus mulundensis, Berkeleyomyces basicola (syn. Thielaviopsis basicola), Ceratocystis smalleyi, two Cercospora beticola strains, Coleophoma cylindrospora, Fusarium fracticaudum, Phialophora cf. hyalina, and Morchella septimelata.</title>
        <authorList>
            <person name="Wingfield B.D."/>
            <person name="Bills G.F."/>
            <person name="Dong Y."/>
            <person name="Huang W."/>
            <person name="Nel W.J."/>
            <person name="Swalarsk-Parry B.S."/>
            <person name="Vaghefi N."/>
            <person name="Wilken P.M."/>
            <person name="An Z."/>
            <person name="de Beer Z.W."/>
            <person name="De Vos L."/>
            <person name="Chen L."/>
            <person name="Duong T.A."/>
            <person name="Gao Y."/>
            <person name="Hammerbacher A."/>
            <person name="Kikkert J.R."/>
            <person name="Li Y."/>
            <person name="Li H."/>
            <person name="Li K."/>
            <person name="Li Q."/>
            <person name="Liu X."/>
            <person name="Ma X."/>
            <person name="Naidoo K."/>
            <person name="Pethybridge S.J."/>
            <person name="Sun J."/>
            <person name="Steenkamp E.T."/>
            <person name="van der Nest M.A."/>
            <person name="van Wyk S."/>
            <person name="Wingfield M.J."/>
            <person name="Xiong C."/>
            <person name="Yue Q."/>
            <person name="Zhang X."/>
        </authorList>
    </citation>
    <scope>NUCLEOTIDE SEQUENCE [LARGE SCALE GENOMIC DNA]</scope>
    <source>
        <strain evidence="10 11">BP 5553</strain>
    </source>
</reference>
<dbReference type="RefSeq" id="XP_031871135.1">
    <property type="nucleotide sequence ID" value="XM_032011442.1"/>
</dbReference>
<evidence type="ECO:0000313" key="11">
    <source>
        <dbReference type="Proteomes" id="UP000254866"/>
    </source>
</evidence>
<dbReference type="OrthoDB" id="5425539at2759"/>
<dbReference type="AlphaFoldDB" id="A0A370TSG5"/>
<dbReference type="Proteomes" id="UP000254866">
    <property type="component" value="Unassembled WGS sequence"/>
</dbReference>
<organism evidence="10 11">
    <name type="scientific">Venustampulla echinocandica</name>
    <dbReference type="NCBI Taxonomy" id="2656787"/>
    <lineage>
        <taxon>Eukaryota</taxon>
        <taxon>Fungi</taxon>
        <taxon>Dikarya</taxon>
        <taxon>Ascomycota</taxon>
        <taxon>Pezizomycotina</taxon>
        <taxon>Leotiomycetes</taxon>
        <taxon>Helotiales</taxon>
        <taxon>Pleuroascaceae</taxon>
        <taxon>Venustampulla</taxon>
    </lineage>
</organism>
<name>A0A370TSG5_9HELO</name>
<dbReference type="GO" id="GO:0003723">
    <property type="term" value="F:RNA binding"/>
    <property type="evidence" value="ECO:0007669"/>
    <property type="project" value="InterPro"/>
</dbReference>
<dbReference type="EMBL" id="NPIC01000002">
    <property type="protein sequence ID" value="RDL38479.1"/>
    <property type="molecule type" value="Genomic_DNA"/>
</dbReference>
<dbReference type="SUPFAM" id="SSF53933">
    <property type="entry name" value="Microbial ribonucleases"/>
    <property type="match status" value="1"/>
</dbReference>
<evidence type="ECO:0000256" key="7">
    <source>
        <dbReference type="ARBA" id="ARBA00023239"/>
    </source>
</evidence>
<dbReference type="PANTHER" id="PTHR42104">
    <property type="entry name" value="EXTRACELLULAR GUANYL-SPECIFIC RIBONUCLEASE RNTA (AFU_ORTHOLOGUE AFUA_4G03230)"/>
    <property type="match status" value="1"/>
</dbReference>
<keyword evidence="11" id="KW-1185">Reference proteome</keyword>
<dbReference type="InterPro" id="IPR016191">
    <property type="entry name" value="Ribonuclease/ribotoxin"/>
</dbReference>
<evidence type="ECO:0000256" key="3">
    <source>
        <dbReference type="ARBA" id="ARBA00022722"/>
    </source>
</evidence>
<keyword evidence="4" id="KW-0255">Endonuclease</keyword>
<keyword evidence="9" id="KW-0732">Signal</keyword>
<dbReference type="GO" id="GO:0016787">
    <property type="term" value="F:hydrolase activity"/>
    <property type="evidence" value="ECO:0007669"/>
    <property type="project" value="UniProtKB-KW"/>
</dbReference>
<comment type="caution">
    <text evidence="10">The sequence shown here is derived from an EMBL/GenBank/DDBJ whole genome shotgun (WGS) entry which is preliminary data.</text>
</comment>
<feature type="signal peptide" evidence="9">
    <location>
        <begin position="1"/>
        <end position="24"/>
    </location>
</feature>
<keyword evidence="6" id="KW-1015">Disulfide bond</keyword>
<dbReference type="PANTHER" id="PTHR42104:SF1">
    <property type="entry name" value="EXTRACELLULAR GUANYL-SPECIFIC RIBONUCLEASE RNTA (AFU_ORTHOLOGUE AFUA_4G03230)"/>
    <property type="match status" value="1"/>
</dbReference>
<dbReference type="GO" id="GO:0046589">
    <property type="term" value="F:ribonuclease T1 activity"/>
    <property type="evidence" value="ECO:0007669"/>
    <property type="project" value="UniProtKB-EC"/>
</dbReference>
<proteinExistence type="inferred from homology"/>
<evidence type="ECO:0000256" key="9">
    <source>
        <dbReference type="SAM" id="SignalP"/>
    </source>
</evidence>
<dbReference type="EC" id="4.6.1.24" evidence="2"/>
<keyword evidence="7" id="KW-0456">Lyase</keyword>
<comment type="similarity">
    <text evidence="1">Belongs to the ribonuclease N1/T1 family.</text>
</comment>
<gene>
    <name evidence="10" type="ORF">BP5553_02819</name>
</gene>
<evidence type="ECO:0000256" key="8">
    <source>
        <dbReference type="ARBA" id="ARBA00034015"/>
    </source>
</evidence>